<dbReference type="RefSeq" id="WP_217426553.1">
    <property type="nucleotide sequence ID" value="NZ_CADCXN010000091.1"/>
</dbReference>
<dbReference type="EMBL" id="CADCXN010000091">
    <property type="protein sequence ID" value="CAA9892158.1"/>
    <property type="molecule type" value="Genomic_DNA"/>
</dbReference>
<dbReference type="Proteomes" id="UP000494216">
    <property type="component" value="Unassembled WGS sequence"/>
</dbReference>
<organism evidence="1 2">
    <name type="scientific">Candidatus Methylobacter favarea</name>
    <dbReference type="NCBI Taxonomy" id="2707345"/>
    <lineage>
        <taxon>Bacteria</taxon>
        <taxon>Pseudomonadati</taxon>
        <taxon>Pseudomonadota</taxon>
        <taxon>Gammaproteobacteria</taxon>
        <taxon>Methylococcales</taxon>
        <taxon>Methylococcaceae</taxon>
        <taxon>Methylobacter</taxon>
    </lineage>
</organism>
<comment type="caution">
    <text evidence="1">The sequence shown here is derived from an EMBL/GenBank/DDBJ whole genome shotgun (WGS) entry which is preliminary data.</text>
</comment>
<reference evidence="1 2" key="1">
    <citation type="submission" date="2020-02" db="EMBL/GenBank/DDBJ databases">
        <authorList>
            <person name="Hogendoorn C."/>
        </authorList>
    </citation>
    <scope>NUCLEOTIDE SEQUENCE [LARGE SCALE GENOMIC DNA]</scope>
    <source>
        <strain evidence="1">METHB21</strain>
    </source>
</reference>
<evidence type="ECO:0000313" key="2">
    <source>
        <dbReference type="Proteomes" id="UP000494216"/>
    </source>
</evidence>
<protein>
    <submittedName>
        <fullName evidence="1">Uncharacterized protein</fullName>
    </submittedName>
</protein>
<keyword evidence="2" id="KW-1185">Reference proteome</keyword>
<evidence type="ECO:0000313" key="1">
    <source>
        <dbReference type="EMBL" id="CAA9892158.1"/>
    </source>
</evidence>
<accession>A0A8S0XTY8</accession>
<gene>
    <name evidence="1" type="ORF">METHB2_60050</name>
</gene>
<name>A0A8S0XTY8_9GAMM</name>
<proteinExistence type="predicted"/>
<sequence>MDLSGWNVKSAWRYSLNLSLPGELPNEQTYFDQFWLSRYQKPVTLAFRSVRFVDTDDFYGRVLIPIASIIKSSFVSRGLCPRCSGEAKKDKWRTIGRLKAA</sequence>
<dbReference type="AlphaFoldDB" id="A0A8S0XTY8"/>